<organism evidence="2 3">
    <name type="scientific">Georgenia thermotolerans</name>
    <dbReference type="NCBI Taxonomy" id="527326"/>
    <lineage>
        <taxon>Bacteria</taxon>
        <taxon>Bacillati</taxon>
        <taxon>Actinomycetota</taxon>
        <taxon>Actinomycetes</taxon>
        <taxon>Micrococcales</taxon>
        <taxon>Bogoriellaceae</taxon>
        <taxon>Georgenia</taxon>
    </lineage>
</organism>
<evidence type="ECO:0000256" key="1">
    <source>
        <dbReference type="SAM" id="Phobius"/>
    </source>
</evidence>
<evidence type="ECO:0008006" key="4">
    <source>
        <dbReference type="Google" id="ProtNLM"/>
    </source>
</evidence>
<dbReference type="RefSeq" id="WP_152199615.1">
    <property type="nucleotide sequence ID" value="NZ_VUKF01000001.1"/>
</dbReference>
<gene>
    <name evidence="2" type="ORF">GB883_05920</name>
</gene>
<feature type="transmembrane region" description="Helical" evidence="1">
    <location>
        <begin position="24"/>
        <end position="43"/>
    </location>
</feature>
<sequence length="230" mass="23460">MTASAVTSPTTPATRRTAAGGRGWAVAGVLAGLAGAASIYLSMSVSPAFDRNDPPTPEMITEHLGTVIPQLIGFHVATVVAALLLIPFAAGLYRRLAGQSPARSVLPAVAATGLGVLSAVLVLGSGLDTEFVFGLSEPELMTATDVSFYSHWVATIAWLWVTAGVSALALGIAALRHGAAGKALGVTSVVLGSLMVLFGVSPLQYMAGFIGPVWLLVTALALLRGERAAR</sequence>
<feature type="transmembrane region" description="Helical" evidence="1">
    <location>
        <begin position="147"/>
        <end position="172"/>
    </location>
</feature>
<feature type="transmembrane region" description="Helical" evidence="1">
    <location>
        <begin position="179"/>
        <end position="199"/>
    </location>
</feature>
<protein>
    <recommendedName>
        <fullName evidence="4">DUF4386 family protein</fullName>
    </recommendedName>
</protein>
<keyword evidence="1" id="KW-0812">Transmembrane</keyword>
<dbReference type="EMBL" id="WHJE01000017">
    <property type="protein sequence ID" value="KAE8765026.1"/>
    <property type="molecule type" value="Genomic_DNA"/>
</dbReference>
<keyword evidence="3" id="KW-1185">Reference proteome</keyword>
<feature type="transmembrane region" description="Helical" evidence="1">
    <location>
        <begin position="72"/>
        <end position="93"/>
    </location>
</feature>
<evidence type="ECO:0000313" key="3">
    <source>
        <dbReference type="Proteomes" id="UP000451860"/>
    </source>
</evidence>
<proteinExistence type="predicted"/>
<keyword evidence="1" id="KW-0472">Membrane</keyword>
<name>A0A7J5URH2_9MICO</name>
<dbReference type="OrthoDB" id="3780129at2"/>
<dbReference type="Proteomes" id="UP000451860">
    <property type="component" value="Unassembled WGS sequence"/>
</dbReference>
<reference evidence="2 3" key="1">
    <citation type="submission" date="2019-10" db="EMBL/GenBank/DDBJ databases">
        <title>Georgenia wutianyii sp. nov. and Georgenia yuyongxinii sp. nov. isolated from plateau pika (Ochotona curzoniae) in the Qinghai-Tibet plateau of China.</title>
        <authorList>
            <person name="Tian Z."/>
        </authorList>
    </citation>
    <scope>NUCLEOTIDE SEQUENCE [LARGE SCALE GENOMIC DNA]</scope>
    <source>
        <strain evidence="2 3">DSM 21501</strain>
    </source>
</reference>
<dbReference type="AlphaFoldDB" id="A0A7J5URH2"/>
<accession>A0A7J5URH2</accession>
<comment type="caution">
    <text evidence="2">The sequence shown here is derived from an EMBL/GenBank/DDBJ whole genome shotgun (WGS) entry which is preliminary data.</text>
</comment>
<feature type="transmembrane region" description="Helical" evidence="1">
    <location>
        <begin position="205"/>
        <end position="223"/>
    </location>
</feature>
<feature type="transmembrane region" description="Helical" evidence="1">
    <location>
        <begin position="105"/>
        <end position="127"/>
    </location>
</feature>
<evidence type="ECO:0000313" key="2">
    <source>
        <dbReference type="EMBL" id="KAE8765026.1"/>
    </source>
</evidence>
<keyword evidence="1" id="KW-1133">Transmembrane helix</keyword>